<dbReference type="InterPro" id="IPR052779">
    <property type="entry name" value="WDR62"/>
</dbReference>
<feature type="repeat" description="WD" evidence="1">
    <location>
        <begin position="370"/>
        <end position="417"/>
    </location>
</feature>
<feature type="region of interest" description="Disordered" evidence="2">
    <location>
        <begin position="751"/>
        <end position="815"/>
    </location>
</feature>
<reference evidence="3 4" key="2">
    <citation type="journal article" date="2011" name="PLoS Genet.">
        <title>Caenorhabditis briggsae recombinant inbred line genotypes reveal inter-strain incompatibility and the evolution of recombination.</title>
        <authorList>
            <person name="Ross J.A."/>
            <person name="Koboldt D.C."/>
            <person name="Staisch J.E."/>
            <person name="Chamberlin H.M."/>
            <person name="Gupta B.P."/>
            <person name="Miller R.D."/>
            <person name="Baird S.E."/>
            <person name="Haag E.S."/>
        </authorList>
    </citation>
    <scope>NUCLEOTIDE SEQUENCE [LARGE SCALE GENOMIC DNA]</scope>
    <source>
        <strain evidence="3 4">AF16</strain>
    </source>
</reference>
<feature type="compositionally biased region" description="Polar residues" evidence="2">
    <location>
        <begin position="1078"/>
        <end position="1092"/>
    </location>
</feature>
<dbReference type="Gene3D" id="2.130.10.10">
    <property type="entry name" value="YVTN repeat-like/Quinoprotein amine dehydrogenase"/>
    <property type="match status" value="4"/>
</dbReference>
<dbReference type="InParanoid" id="A8XV87"/>
<feature type="compositionally biased region" description="Low complexity" evidence="2">
    <location>
        <begin position="947"/>
        <end position="967"/>
    </location>
</feature>
<proteinExistence type="predicted"/>
<feature type="region of interest" description="Disordered" evidence="2">
    <location>
        <begin position="1003"/>
        <end position="1042"/>
    </location>
</feature>
<dbReference type="STRING" id="6238.A8XV87"/>
<dbReference type="Pfam" id="PF00400">
    <property type="entry name" value="WD40"/>
    <property type="match status" value="3"/>
</dbReference>
<organism evidence="3 4">
    <name type="scientific">Caenorhabditis briggsae</name>
    <dbReference type="NCBI Taxonomy" id="6238"/>
    <lineage>
        <taxon>Eukaryota</taxon>
        <taxon>Metazoa</taxon>
        <taxon>Ecdysozoa</taxon>
        <taxon>Nematoda</taxon>
        <taxon>Chromadorea</taxon>
        <taxon>Rhabditida</taxon>
        <taxon>Rhabditina</taxon>
        <taxon>Rhabditomorpha</taxon>
        <taxon>Rhabditoidea</taxon>
        <taxon>Rhabditidae</taxon>
        <taxon>Peloderinae</taxon>
        <taxon>Caenorhabditis</taxon>
    </lineage>
</organism>
<feature type="region of interest" description="Disordered" evidence="2">
    <location>
        <begin position="1471"/>
        <end position="1528"/>
    </location>
</feature>
<dbReference type="Proteomes" id="UP000008549">
    <property type="component" value="Unassembled WGS sequence"/>
</dbReference>
<dbReference type="PANTHER" id="PTHR45589:SF3">
    <property type="entry name" value="WD REPEAT-CONTAINING PROTEIN 62"/>
    <property type="match status" value="1"/>
</dbReference>
<feature type="region of interest" description="Disordered" evidence="2">
    <location>
        <begin position="1428"/>
        <end position="1459"/>
    </location>
</feature>
<dbReference type="WormBase" id="CBG19278a">
    <property type="protein sequence ID" value="CBP44098"/>
    <property type="gene ID" value="WBGene00038525"/>
</dbReference>
<dbReference type="eggNOG" id="KOG1408">
    <property type="taxonomic scope" value="Eukaryota"/>
</dbReference>
<feature type="compositionally biased region" description="Low complexity" evidence="2">
    <location>
        <begin position="1477"/>
        <end position="1505"/>
    </location>
</feature>
<evidence type="ECO:0000313" key="3">
    <source>
        <dbReference type="EMBL" id="CAP36554.2"/>
    </source>
</evidence>
<feature type="repeat" description="WD" evidence="1">
    <location>
        <begin position="555"/>
        <end position="598"/>
    </location>
</feature>
<dbReference type="GeneID" id="8579541"/>
<name>A8XV87_CAEBR</name>
<keyword evidence="1" id="KW-0853">WD repeat</keyword>
<dbReference type="RefSeq" id="XP_045096737.1">
    <property type="nucleotide sequence ID" value="XM_045237993.1"/>
</dbReference>
<dbReference type="PROSITE" id="PS50082">
    <property type="entry name" value="WD_REPEATS_2"/>
    <property type="match status" value="2"/>
</dbReference>
<feature type="region of interest" description="Disordered" evidence="2">
    <location>
        <begin position="1073"/>
        <end position="1102"/>
    </location>
</feature>
<feature type="compositionally biased region" description="Polar residues" evidence="2">
    <location>
        <begin position="1210"/>
        <end position="1219"/>
    </location>
</feature>
<evidence type="ECO:0000313" key="4">
    <source>
        <dbReference type="Proteomes" id="UP000008549"/>
    </source>
</evidence>
<gene>
    <name evidence="3 5" type="ORF">CBG19278</name>
    <name evidence="3" type="ORF">CBG_19278</name>
</gene>
<evidence type="ECO:0000256" key="2">
    <source>
        <dbReference type="SAM" id="MobiDB-lite"/>
    </source>
</evidence>
<dbReference type="HOGENOM" id="CLU_002989_0_0_1"/>
<dbReference type="InterPro" id="IPR036322">
    <property type="entry name" value="WD40_repeat_dom_sf"/>
</dbReference>
<evidence type="ECO:0000256" key="1">
    <source>
        <dbReference type="PROSITE-ProRule" id="PRU00221"/>
    </source>
</evidence>
<reference evidence="3 4" key="1">
    <citation type="journal article" date="2003" name="PLoS Biol.">
        <title>The genome sequence of Caenorhabditis briggsae: a platform for comparative genomics.</title>
        <authorList>
            <person name="Stein L.D."/>
            <person name="Bao Z."/>
            <person name="Blasiar D."/>
            <person name="Blumenthal T."/>
            <person name="Brent M.R."/>
            <person name="Chen N."/>
            <person name="Chinwalla A."/>
            <person name="Clarke L."/>
            <person name="Clee C."/>
            <person name="Coghlan A."/>
            <person name="Coulson A."/>
            <person name="D'Eustachio P."/>
            <person name="Fitch D.H."/>
            <person name="Fulton L.A."/>
            <person name="Fulton R.E."/>
            <person name="Griffiths-Jones S."/>
            <person name="Harris T.W."/>
            <person name="Hillier L.W."/>
            <person name="Kamath R."/>
            <person name="Kuwabara P.E."/>
            <person name="Mardis E.R."/>
            <person name="Marra M.A."/>
            <person name="Miner T.L."/>
            <person name="Minx P."/>
            <person name="Mullikin J.C."/>
            <person name="Plumb R.W."/>
            <person name="Rogers J."/>
            <person name="Schein J.E."/>
            <person name="Sohrmann M."/>
            <person name="Spieth J."/>
            <person name="Stajich J.E."/>
            <person name="Wei C."/>
            <person name="Willey D."/>
            <person name="Wilson R.K."/>
            <person name="Durbin R."/>
            <person name="Waterston R.H."/>
        </authorList>
    </citation>
    <scope>NUCLEOTIDE SEQUENCE [LARGE SCALE GENOMIC DNA]</scope>
    <source>
        <strain evidence="3 4">AF16</strain>
    </source>
</reference>
<dbReference type="InterPro" id="IPR015943">
    <property type="entry name" value="WD40/YVTN_repeat-like_dom_sf"/>
</dbReference>
<dbReference type="CTD" id="8579541"/>
<protein>
    <submittedName>
        <fullName evidence="3">Protein CBG19278</fullName>
    </submittedName>
</protein>
<feature type="compositionally biased region" description="Polar residues" evidence="2">
    <location>
        <begin position="1437"/>
        <end position="1457"/>
    </location>
</feature>
<dbReference type="PANTHER" id="PTHR45589">
    <property type="entry name" value="WD REPEAT DOMAIN 62, ISOFORM G"/>
    <property type="match status" value="1"/>
</dbReference>
<feature type="compositionally biased region" description="Polar residues" evidence="2">
    <location>
        <begin position="975"/>
        <end position="987"/>
    </location>
</feature>
<dbReference type="KEGG" id="cbr:CBG_19278"/>
<keyword evidence="4" id="KW-1185">Reference proteome</keyword>
<dbReference type="SUPFAM" id="SSF50978">
    <property type="entry name" value="WD40 repeat-like"/>
    <property type="match status" value="2"/>
</dbReference>
<feature type="region of interest" description="Disordered" evidence="2">
    <location>
        <begin position="1210"/>
        <end position="1275"/>
    </location>
</feature>
<accession>A8XV87</accession>
<dbReference type="InterPro" id="IPR001680">
    <property type="entry name" value="WD40_rpt"/>
</dbReference>
<feature type="region of interest" description="Disordered" evidence="2">
    <location>
        <begin position="946"/>
        <end position="987"/>
    </location>
</feature>
<dbReference type="EMBL" id="HE601047">
    <property type="protein sequence ID" value="CAP36554.2"/>
    <property type="molecule type" value="Genomic_DNA"/>
</dbReference>
<feature type="compositionally biased region" description="Polar residues" evidence="2">
    <location>
        <begin position="1511"/>
        <end position="1528"/>
    </location>
</feature>
<sequence length="1692" mass="185769">MAHIWFDSEFHEARLKNVVGRSGVTVNGIALHHASDTLLQVAGSSIIVSSAAGHDKFEGHLISQTKQQFTCVAVTACGRYAATGETGHQPAVRLWQLRDDQGNFVGRLVRSMQAHTVSITIVRFTPDDSTLISIGCQHDAQIITWDWRNGHDLGIGKLMSPVNALTISFDSSMCVTVGSKSVKYWFLPLASDGLNKRTGLTSRSAILADKRNVNFVDASFCDATNRMVAVTSSGELLEFNGNKKVWSKIIFLYVKCYSWKESGDFKAICIAKIPEGLLVGCSDGLVRLFCLIGEDLDFLADLAPPTHLFQDPSNVYETQQLQNHPEDAIFPEPRCLVASSSSPTFVVGYADRSLIEFARENKSWSFRRASLGHTGSVNCIEPFPSSSPCLPAGTLITGGSDGTIRFWNFGAESEDKKEIANILCPSLLKVVYLDENPDLLLDKRNLESVGPSNEDHQTASPSGVLCTRVTHDGRMMIAGTATGMLYLIDLFFSDTPIIDVINAHDNDVTSIDFSDHATTSSHDQPMFLSSGGRDRFVHVFRRVPYSSQFVHCAVLDGHQAAIKSIKFASNNGQLHLYTAATDRSLIIWKLNSFSDQHSEFTRVQQLSVTSSIGDMTFIKYVDMFVVGGHDRMLRQIDINGKPVREVKGTDDDVAHSGKIHKIAIDHSGSYAISVCSDKYVYVVDLRTGGCLAVLCGFGAPPTDATFTDDFKNVVVTTSNGAIFVWQLAKNLTERMISAQVRLMEEVTMRTSTPDSLLGSGSETISGDSSSFARPLGAPEFSGSSASLYSDDDDSTRFSSSVRSSRSKQILPNGGHLIGNSSYARVGDSSFSPAVQSAPAVERRTHTNLFSHDQYETDISETQSDFVSSRRKNRIFSDEDDQDSNLGSGQYLAAPLNDARRSASPSLYVPPEHLRGYQSSKSMMNLRDVTGGGVRVQTAKELMMSHIASQRNSQSGSSSHLSSANTSGRMKWGDMPQSSNNNDWHPSSTVDIHRVSPVMATSMAPPHHQQQYGGYPRDHGPSYPMPDSTHPPPLAPRTTSRVLTAAPSQQALQQIQASSPFRRKSMDRNSLSKKFLENGGTQPKTVWSSSALATSGAPRRSNSNLFAATNLEVPSTTTNLSRRHTDKQPQKLRFTTTVQTREISLDNDVIDSDDDDVITSTTFEPKSRVRIGYRRPSTVTVDTRDADVARRRVASRTRKTERADDLNFASSLRSRSQSPNKLALSQMINSRDTPSSPSSTAGSSIVGRGLQGQRRRDSDVSYVRSATRGRDEMRKSTDALNKLMAVRSKLHQSSENLRKSTENLALLKNLEEASNYSTPKTRTRSSSNLRNREILGNMESFETFDADSRMRSGSTSSLAQSRMMARSIGNLNDGLAMEGSNVNSPSQRMANTIQMMRKASNPDLTAPEQFEDTGSPFAQRMARGAVQKKMERYRAKNKTGNVVGRNQTSEESDSNNSDMMPLSINKRALTAGNRSTTGSDFSPASSRGSSSLAMGSGPIGSGLPSSRRLYDQQRSGLSSSSTPRRTGNNYLVAKMSEQMNKSMEGPDLGSDESPRSSVNSHEWQNLMENSQDGTKNPLICHVQDCMEQLRIHVDKSLQAKKLVSVEDDTTLAIEQKKIVMCEIDRSIERMIEKLAPNQVSRYPRTTQDSKISQFFSIKSNDRSNGNNMSVGNDYTPKGANIYGILKENLSSRQ</sequence>
<feature type="compositionally biased region" description="Low complexity" evidence="2">
    <location>
        <begin position="1232"/>
        <end position="1243"/>
    </location>
</feature>
<dbReference type="SMART" id="SM00320">
    <property type="entry name" value="WD40"/>
    <property type="match status" value="11"/>
</dbReference>
<dbReference type="FunCoup" id="A8XV87">
    <property type="interactions" value="4"/>
</dbReference>
<feature type="compositionally biased region" description="Low complexity" evidence="2">
    <location>
        <begin position="758"/>
        <end position="770"/>
    </location>
</feature>
<dbReference type="OMA" id="SKSMMNL"/>
<dbReference type="PROSITE" id="PS50294">
    <property type="entry name" value="WD_REPEATS_REGION"/>
    <property type="match status" value="1"/>
</dbReference>
<feature type="region of interest" description="Disordered" evidence="2">
    <location>
        <begin position="1540"/>
        <end position="1559"/>
    </location>
</feature>
<evidence type="ECO:0000313" key="5">
    <source>
        <dbReference type="WormBase" id="CBG19278a"/>
    </source>
</evidence>